<accession>B7J772</accession>
<name>B7J772_ACIF2</name>
<dbReference type="AlphaFoldDB" id="B7J772"/>
<dbReference type="Proteomes" id="UP000001362">
    <property type="component" value="Chromosome"/>
</dbReference>
<reference evidence="1 2" key="1">
    <citation type="journal article" date="2008" name="BMC Genomics">
        <title>Acidithiobacillus ferrooxidans metabolism: from genome sequence to industrial applications.</title>
        <authorList>
            <person name="Valdes J."/>
            <person name="Pedroso I."/>
            <person name="Quatrini R."/>
            <person name="Dodson R.J."/>
            <person name="Tettelin H."/>
            <person name="Blake R.II."/>
            <person name="Eisen J.A."/>
            <person name="Holmes D.S."/>
        </authorList>
    </citation>
    <scope>NUCLEOTIDE SEQUENCE [LARGE SCALE GENOMIC DNA]</scope>
    <source>
        <strain evidence="2">ATCC 23270 / DSM 14882 / CIP 104768 / NCIMB 8455</strain>
    </source>
</reference>
<organism evidence="1 2">
    <name type="scientific">Acidithiobacillus ferrooxidans (strain ATCC 23270 / DSM 14882 / CIP 104768 / NCIMB 8455)</name>
    <name type="common">Ferrobacillus ferrooxidans (strain ATCC 23270)</name>
    <dbReference type="NCBI Taxonomy" id="243159"/>
    <lineage>
        <taxon>Bacteria</taxon>
        <taxon>Pseudomonadati</taxon>
        <taxon>Pseudomonadota</taxon>
        <taxon>Acidithiobacillia</taxon>
        <taxon>Acidithiobacillales</taxon>
        <taxon>Acidithiobacillaceae</taxon>
        <taxon>Acidithiobacillus</taxon>
    </lineage>
</organism>
<dbReference type="HOGENOM" id="CLU_2021705_0_0_6"/>
<evidence type="ECO:0000313" key="1">
    <source>
        <dbReference type="EMBL" id="ACK78738.1"/>
    </source>
</evidence>
<evidence type="ECO:0000313" key="2">
    <source>
        <dbReference type="Proteomes" id="UP000001362"/>
    </source>
</evidence>
<protein>
    <submittedName>
        <fullName evidence="1">Uncharacterized protein</fullName>
    </submittedName>
</protein>
<gene>
    <name evidence="1" type="ordered locus">AFE_2538</name>
</gene>
<dbReference type="EMBL" id="CP001219">
    <property type="protein sequence ID" value="ACK78738.1"/>
    <property type="molecule type" value="Genomic_DNA"/>
</dbReference>
<proteinExistence type="predicted"/>
<dbReference type="KEGG" id="afr:AFE_2538"/>
<dbReference type="STRING" id="243159.AFE_2538"/>
<sequence>MVCCAVSAYFGVGFGAEHQVAAFALTVNADAQGGDTDAGVLEGDFVGENTGQFDAGFLHGLAFADDADLCRSLAFEHGLNPERMTGDAAINLRIAVGIVLQVVEFDHFDQIRTHGSPFLITL</sequence>
<keyword evidence="2" id="KW-1185">Reference proteome</keyword>
<dbReference type="PaxDb" id="243159-AFE_2538"/>